<name>A0ACB7PFH8_9PEZI</name>
<keyword evidence="2" id="KW-1185">Reference proteome</keyword>
<comment type="caution">
    <text evidence="1">The sequence shown here is derived from an EMBL/GenBank/DDBJ whole genome shotgun (WGS) entry which is preliminary data.</text>
</comment>
<reference evidence="1 2" key="1">
    <citation type="journal article" date="2021" name="Nat. Commun.">
        <title>Genetic determinants of endophytism in the Arabidopsis root mycobiome.</title>
        <authorList>
            <person name="Mesny F."/>
            <person name="Miyauchi S."/>
            <person name="Thiergart T."/>
            <person name="Pickel B."/>
            <person name="Atanasova L."/>
            <person name="Karlsson M."/>
            <person name="Huettel B."/>
            <person name="Barry K.W."/>
            <person name="Haridas S."/>
            <person name="Chen C."/>
            <person name="Bauer D."/>
            <person name="Andreopoulos W."/>
            <person name="Pangilinan J."/>
            <person name="LaButti K."/>
            <person name="Riley R."/>
            <person name="Lipzen A."/>
            <person name="Clum A."/>
            <person name="Drula E."/>
            <person name="Henrissat B."/>
            <person name="Kohler A."/>
            <person name="Grigoriev I.V."/>
            <person name="Martin F.M."/>
            <person name="Hacquard S."/>
        </authorList>
    </citation>
    <scope>NUCLEOTIDE SEQUENCE [LARGE SCALE GENOMIC DNA]</scope>
    <source>
        <strain evidence="1 2">MPI-SDFR-AT-0079</strain>
    </source>
</reference>
<protein>
    <submittedName>
        <fullName evidence="1">Glyoxalase/Bleomycin resistance protein/Dihydroxybiphenyl dioxygenase</fullName>
    </submittedName>
</protein>
<dbReference type="EMBL" id="JAGIZQ010000002">
    <property type="protein sequence ID" value="KAH6640332.1"/>
    <property type="molecule type" value="Genomic_DNA"/>
</dbReference>
<keyword evidence="1" id="KW-0223">Dioxygenase</keyword>
<dbReference type="Proteomes" id="UP000724584">
    <property type="component" value="Unassembled WGS sequence"/>
</dbReference>
<evidence type="ECO:0000313" key="1">
    <source>
        <dbReference type="EMBL" id="KAH6640332.1"/>
    </source>
</evidence>
<proteinExistence type="predicted"/>
<sequence>MSTPAADATNPTPTFFLNLPTTSLPPATTFYTTLGFTPVPAWTSPTTAVFLLPAPNQHICLMLHTQACFQQFIRPGSAVADARATQQTLFSIGCRDREGVDAWLERVEGAGGKRDPYVMEGFGEGEGMYVRSWEDLDGHVWEGVCLLDGGGDGVEGKGE</sequence>
<gene>
    <name evidence="1" type="ORF">F5144DRAFT_599030</name>
</gene>
<keyword evidence="1" id="KW-0560">Oxidoreductase</keyword>
<organism evidence="1 2">
    <name type="scientific">Chaetomium tenue</name>
    <dbReference type="NCBI Taxonomy" id="1854479"/>
    <lineage>
        <taxon>Eukaryota</taxon>
        <taxon>Fungi</taxon>
        <taxon>Dikarya</taxon>
        <taxon>Ascomycota</taxon>
        <taxon>Pezizomycotina</taxon>
        <taxon>Sordariomycetes</taxon>
        <taxon>Sordariomycetidae</taxon>
        <taxon>Sordariales</taxon>
        <taxon>Chaetomiaceae</taxon>
        <taxon>Chaetomium</taxon>
    </lineage>
</organism>
<accession>A0ACB7PFH8</accession>
<evidence type="ECO:0000313" key="2">
    <source>
        <dbReference type="Proteomes" id="UP000724584"/>
    </source>
</evidence>